<feature type="active site" description="GMP-histidine intermediate" evidence="9">
    <location>
        <position position="326"/>
    </location>
</feature>
<feature type="binding site" evidence="11">
    <location>
        <position position="179"/>
    </location>
    <ligand>
        <name>Mn(2+)</name>
        <dbReference type="ChEBI" id="CHEBI:29035"/>
        <label>2</label>
    </ligand>
</feature>
<dbReference type="AlphaFoldDB" id="A0A367YWN1"/>
<evidence type="ECO:0000313" key="12">
    <source>
        <dbReference type="EMBL" id="RCK70228.1"/>
    </source>
</evidence>
<comment type="catalytic activity">
    <reaction evidence="8">
        <text>a 3'-end 3'-phospho-ribonucleotide-RNA + a 5'-end dephospho-ribonucleoside-RNA + GTP = a ribonucleotidyl-ribonucleotide-RNA + GMP + diphosphate</text>
        <dbReference type="Rhea" id="RHEA:68076"/>
        <dbReference type="Rhea" id="RHEA-COMP:10463"/>
        <dbReference type="Rhea" id="RHEA-COMP:13936"/>
        <dbReference type="Rhea" id="RHEA-COMP:17355"/>
        <dbReference type="ChEBI" id="CHEBI:33019"/>
        <dbReference type="ChEBI" id="CHEBI:37565"/>
        <dbReference type="ChEBI" id="CHEBI:58115"/>
        <dbReference type="ChEBI" id="CHEBI:83062"/>
        <dbReference type="ChEBI" id="CHEBI:138284"/>
        <dbReference type="ChEBI" id="CHEBI:173118"/>
        <dbReference type="EC" id="6.5.1.8"/>
    </reaction>
</comment>
<feature type="binding site" evidence="11">
    <location>
        <position position="77"/>
    </location>
    <ligand>
        <name>Mn(2+)</name>
        <dbReference type="ChEBI" id="CHEBI:29035"/>
        <label>1</label>
    </ligand>
</feature>
<reference evidence="12 13" key="1">
    <citation type="submission" date="2018-07" db="EMBL/GenBank/DDBJ databases">
        <title>Desertimonas flava gen. nov. sp. nov.</title>
        <authorList>
            <person name="Liu S."/>
        </authorList>
    </citation>
    <scope>NUCLEOTIDE SEQUENCE [LARGE SCALE GENOMIC DNA]</scope>
    <source>
        <strain evidence="12 13">16Sb5-5</strain>
    </source>
</reference>
<dbReference type="InterPro" id="IPR001233">
    <property type="entry name" value="RtcB"/>
</dbReference>
<keyword evidence="7 11" id="KW-0464">Manganese</keyword>
<comment type="cofactor">
    <cofactor evidence="11">
        <name>Mn(2+)</name>
        <dbReference type="ChEBI" id="CHEBI:29035"/>
    </cofactor>
    <text evidence="11">Binds 2 manganese ions per subunit.</text>
</comment>
<accession>A0A367YWN1</accession>
<feature type="binding site" evidence="11">
    <location>
        <position position="270"/>
    </location>
    <ligand>
        <name>Mn(2+)</name>
        <dbReference type="ChEBI" id="CHEBI:29035"/>
        <label>2</label>
    </ligand>
</feature>
<dbReference type="PANTHER" id="PTHR43749:SF2">
    <property type="entry name" value="RNA-SPLICING LIGASE RTCB"/>
    <property type="match status" value="1"/>
</dbReference>
<comment type="caution">
    <text evidence="12">The sequence shown here is derived from an EMBL/GenBank/DDBJ whole genome shotgun (WGS) entry which is preliminary data.</text>
</comment>
<dbReference type="GO" id="GO:0042245">
    <property type="term" value="P:RNA repair"/>
    <property type="evidence" value="ECO:0007669"/>
    <property type="project" value="UniProtKB-KW"/>
</dbReference>
<evidence type="ECO:0000256" key="10">
    <source>
        <dbReference type="PIRSR" id="PIRSR601233-2"/>
    </source>
</evidence>
<dbReference type="GO" id="GO:0006281">
    <property type="term" value="P:DNA repair"/>
    <property type="evidence" value="ECO:0007669"/>
    <property type="project" value="TreeGrafter"/>
</dbReference>
<dbReference type="GO" id="GO:0030145">
    <property type="term" value="F:manganese ion binding"/>
    <property type="evidence" value="ECO:0007669"/>
    <property type="project" value="TreeGrafter"/>
</dbReference>
<feature type="binding site" evidence="10">
    <location>
        <begin position="161"/>
        <end position="165"/>
    </location>
    <ligand>
        <name>GMP</name>
        <dbReference type="ChEBI" id="CHEBI:58115"/>
    </ligand>
</feature>
<evidence type="ECO:0000256" key="3">
    <source>
        <dbReference type="ARBA" id="ARBA00022723"/>
    </source>
</evidence>
<organism evidence="12 13">
    <name type="scientific">Desertihabitans brevis</name>
    <dbReference type="NCBI Taxonomy" id="2268447"/>
    <lineage>
        <taxon>Bacteria</taxon>
        <taxon>Bacillati</taxon>
        <taxon>Actinomycetota</taxon>
        <taxon>Actinomycetes</taxon>
        <taxon>Propionibacteriales</taxon>
        <taxon>Propionibacteriaceae</taxon>
        <taxon>Desertihabitans</taxon>
    </lineage>
</organism>
<evidence type="ECO:0000256" key="8">
    <source>
        <dbReference type="ARBA" id="ARBA00047746"/>
    </source>
</evidence>
<dbReference type="SUPFAM" id="SSF103365">
    <property type="entry name" value="Hypothetical protein PH1602"/>
    <property type="match status" value="1"/>
</dbReference>
<keyword evidence="5" id="KW-0692">RNA repair</keyword>
<evidence type="ECO:0000256" key="2">
    <source>
        <dbReference type="ARBA" id="ARBA00022598"/>
    </source>
</evidence>
<dbReference type="InterPro" id="IPR036025">
    <property type="entry name" value="RtcB-like_sf"/>
</dbReference>
<dbReference type="Gene3D" id="3.90.1860.10">
    <property type="entry name" value="tRNA-splicing ligase RtcB"/>
    <property type="match status" value="1"/>
</dbReference>
<dbReference type="EC" id="6.5.1.8" evidence="1"/>
<dbReference type="GO" id="GO:0005525">
    <property type="term" value="F:GTP binding"/>
    <property type="evidence" value="ECO:0007669"/>
    <property type="project" value="UniProtKB-KW"/>
</dbReference>
<dbReference type="PANTHER" id="PTHR43749">
    <property type="entry name" value="RNA-SPLICING LIGASE RTCB"/>
    <property type="match status" value="1"/>
</dbReference>
<name>A0A367YWN1_9ACTN</name>
<evidence type="ECO:0000256" key="9">
    <source>
        <dbReference type="PIRSR" id="PIRSR601233-1"/>
    </source>
</evidence>
<dbReference type="GO" id="GO:0006396">
    <property type="term" value="P:RNA processing"/>
    <property type="evidence" value="ECO:0007669"/>
    <property type="project" value="InterPro"/>
</dbReference>
<evidence type="ECO:0000256" key="7">
    <source>
        <dbReference type="ARBA" id="ARBA00023211"/>
    </source>
</evidence>
<evidence type="ECO:0000313" key="13">
    <source>
        <dbReference type="Proteomes" id="UP000252770"/>
    </source>
</evidence>
<dbReference type="GO" id="GO:0003909">
    <property type="term" value="F:DNA ligase activity"/>
    <property type="evidence" value="ECO:0007669"/>
    <property type="project" value="TreeGrafter"/>
</dbReference>
<evidence type="ECO:0000256" key="11">
    <source>
        <dbReference type="PIRSR" id="PIRSR601233-3"/>
    </source>
</evidence>
<sequence length="398" mass="44147">MSGRKEDVVPEKIAPKALSWASVLEEKTRAQAVQTAGMPFIHPHLALMPDAHLGKGATVGSVIPTDRAIIPAAVGVDIGCGMDAVRTQWTAEDLAGRDLRALRTGIERAVPLSAGKDNRRLIDSAAARVEQLERLAGEHQLDPARYAANWTLQLGSLGSGNHFIEVSLDTDDRVWLFLHSGSRGVGNKIASQHIAVAQEQCRRQRVELPDRDLAYLVEGTAEFDAYLRELRWAQEFARLNRAEMMDRVRQQIARLMGAEVEAELEVSCHHNYTEQEEHFGRRVWLSRKGAISARKGEWGLIPGSMGTRSYVVRGKGNRDSLCSAPHGAGRMHSRSAARKRFTQQQLREAMAGIEYRDTDAFLDEHPGAYKDIDQVMVDAADLVEVVHELRQVVNVKGD</sequence>
<evidence type="ECO:0000256" key="5">
    <source>
        <dbReference type="ARBA" id="ARBA00022800"/>
    </source>
</evidence>
<evidence type="ECO:0000256" key="1">
    <source>
        <dbReference type="ARBA" id="ARBA00012726"/>
    </source>
</evidence>
<keyword evidence="2" id="KW-0436">Ligase</keyword>
<feature type="binding site" evidence="10">
    <location>
        <begin position="326"/>
        <end position="329"/>
    </location>
    <ligand>
        <name>GMP</name>
        <dbReference type="ChEBI" id="CHEBI:58115"/>
    </ligand>
</feature>
<dbReference type="EMBL" id="QOUI01000003">
    <property type="protein sequence ID" value="RCK70228.1"/>
    <property type="molecule type" value="Genomic_DNA"/>
</dbReference>
<dbReference type="GO" id="GO:0170057">
    <property type="term" value="F:RNA ligase (GTP) activity"/>
    <property type="evidence" value="ECO:0007669"/>
    <property type="project" value="UniProtKB-EC"/>
</dbReference>
<feature type="binding site" evidence="10">
    <location>
        <begin position="302"/>
        <end position="305"/>
    </location>
    <ligand>
        <name>GMP</name>
        <dbReference type="ChEBI" id="CHEBI:58115"/>
    </ligand>
</feature>
<keyword evidence="13" id="KW-1185">Reference proteome</keyword>
<feature type="binding site" evidence="11">
    <location>
        <position position="162"/>
    </location>
    <ligand>
        <name>Mn(2+)</name>
        <dbReference type="ChEBI" id="CHEBI:29035"/>
        <label>1</label>
    </ligand>
</feature>
<evidence type="ECO:0000256" key="6">
    <source>
        <dbReference type="ARBA" id="ARBA00023134"/>
    </source>
</evidence>
<feature type="binding site" evidence="10">
    <location>
        <position position="309"/>
    </location>
    <ligand>
        <name>GMP</name>
        <dbReference type="ChEBI" id="CHEBI:58115"/>
    </ligand>
</feature>
<feature type="binding site" evidence="10">
    <location>
        <begin position="270"/>
        <end position="271"/>
    </location>
    <ligand>
        <name>GMP</name>
        <dbReference type="ChEBI" id="CHEBI:58115"/>
    </ligand>
</feature>
<keyword evidence="4 10" id="KW-0547">Nucleotide-binding</keyword>
<gene>
    <name evidence="12" type="ORF">DT076_06025</name>
</gene>
<feature type="binding site" evidence="10">
    <location>
        <position position="396"/>
    </location>
    <ligand>
        <name>GMP</name>
        <dbReference type="ChEBI" id="CHEBI:58115"/>
    </ligand>
</feature>
<keyword evidence="3 11" id="KW-0479">Metal-binding</keyword>
<dbReference type="Proteomes" id="UP000252770">
    <property type="component" value="Unassembled WGS sequence"/>
</dbReference>
<evidence type="ECO:0000256" key="4">
    <source>
        <dbReference type="ARBA" id="ARBA00022741"/>
    </source>
</evidence>
<keyword evidence="6 10" id="KW-0342">GTP-binding</keyword>
<protein>
    <recommendedName>
        <fullName evidence="1">3'-phosphate/5'-hydroxy nucleic acid ligase</fullName>
        <ecNumber evidence="1">6.5.1.8</ecNumber>
    </recommendedName>
</protein>
<proteinExistence type="predicted"/>
<dbReference type="Pfam" id="PF01139">
    <property type="entry name" value="RtcB"/>
    <property type="match status" value="1"/>
</dbReference>
<dbReference type="InterPro" id="IPR052915">
    <property type="entry name" value="RtcB-like"/>
</dbReference>